<reference evidence="1" key="1">
    <citation type="submission" date="2018-05" db="EMBL/GenBank/DDBJ databases">
        <authorList>
            <consortium name="PulseNet: The National Subtyping Network for Foodborne Disease Surveillance"/>
            <person name="Tarr C.L."/>
            <person name="Trees E."/>
            <person name="Katz L.S."/>
            <person name="Carleton-Romer H.A."/>
            <person name="Stroika S."/>
            <person name="Kucerova Z."/>
            <person name="Roache K.F."/>
            <person name="Sabol A.L."/>
            <person name="Besser J."/>
            <person name="Gerner-Smidt P."/>
        </authorList>
    </citation>
    <scope>NUCLEOTIDE SEQUENCE</scope>
    <source>
        <strain evidence="1">2014D-0197</strain>
    </source>
</reference>
<accession>A0A5L4IM39</accession>
<comment type="caution">
    <text evidence="1">The sequence shown here is derived from an EMBL/GenBank/DDBJ whole genome shotgun (WGS) entry which is preliminary data.</text>
</comment>
<name>A0A5L4IM39_CAMFE</name>
<dbReference type="EMBL" id="AACCXK010000015">
    <property type="protein sequence ID" value="EAK0453543.1"/>
    <property type="molecule type" value="Genomic_DNA"/>
</dbReference>
<evidence type="ECO:0008006" key="2">
    <source>
        <dbReference type="Google" id="ProtNLM"/>
    </source>
</evidence>
<evidence type="ECO:0000313" key="1">
    <source>
        <dbReference type="EMBL" id="EAK0453543.1"/>
    </source>
</evidence>
<protein>
    <recommendedName>
        <fullName evidence="2">CDP-Glycerol:Poly(Glycerophosphate) glycerophosphotransferase</fullName>
    </recommendedName>
</protein>
<organism evidence="1">
    <name type="scientific">Campylobacter fetus</name>
    <dbReference type="NCBI Taxonomy" id="196"/>
    <lineage>
        <taxon>Bacteria</taxon>
        <taxon>Pseudomonadati</taxon>
        <taxon>Campylobacterota</taxon>
        <taxon>Epsilonproteobacteria</taxon>
        <taxon>Campylobacterales</taxon>
        <taxon>Campylobacteraceae</taxon>
        <taxon>Campylobacter</taxon>
    </lineage>
</organism>
<dbReference type="AlphaFoldDB" id="A0A5L4IM39"/>
<proteinExistence type="predicted"/>
<sequence>MNKIYIYPNNEDAFYAKYILTELIDEYGLKAEFISILDDNIPGHEISKISPNKNSFILISCFDKVLFKKLFDNAKGFKRYDFTTFISSFFNKILNLNELNDINYLLKSSVLRLVLFFISFFKNRSNAYKMLNANLENLVSKLSSYYIKMLGEKPDVIYFLSSFANSKHLGNIDKFMKQNGLKIAYFVDENDASGGGMFKNLNPIIAPFYYMLNTNICKIFISTHTVCMSLKSSHKKLIVPHAFIYPIASLAQRKRPLDEHFFNKLARNNNLIVCASTKSNYKILKTAFKNRCLKAGYPMFDLLPNLNSKTQDPKNKILLAINNTEFLYTFKVQVEKLLNKFQVILRPHPAQIFDKEFLNLKKELENHPNFFYDDNKNVINPLTNSTFCCFSDTSSLSYTYAITFKNPVILCVQQTQKYEDISFFDKRLHILYNGDMVKSARKAFEFDNSLVDKYIKDEMYNYQNSSKFIAEFITRKIKENR</sequence>
<gene>
    <name evidence="1" type="ORF">AAH17_07765</name>
</gene>